<feature type="transmembrane region" description="Helical" evidence="1">
    <location>
        <begin position="6"/>
        <end position="25"/>
    </location>
</feature>
<accession>A0ABT1I5V0</accession>
<comment type="caution">
    <text evidence="2">The sequence shown here is derived from an EMBL/GenBank/DDBJ whole genome shotgun (WGS) entry which is preliminary data.</text>
</comment>
<keyword evidence="1" id="KW-1133">Transmembrane helix</keyword>
<dbReference type="RefSeq" id="WP_253884919.1">
    <property type="nucleotide sequence ID" value="NZ_BAAAVB010000026.1"/>
</dbReference>
<protein>
    <submittedName>
        <fullName evidence="2">Uncharacterized protein</fullName>
    </submittedName>
</protein>
<evidence type="ECO:0000313" key="3">
    <source>
        <dbReference type="Proteomes" id="UP001205185"/>
    </source>
</evidence>
<evidence type="ECO:0000256" key="1">
    <source>
        <dbReference type="SAM" id="Phobius"/>
    </source>
</evidence>
<gene>
    <name evidence="2" type="ORF">LV75_000477</name>
</gene>
<reference evidence="2 3" key="1">
    <citation type="submission" date="2022-06" db="EMBL/GenBank/DDBJ databases">
        <title>Genomic Encyclopedia of Archaeal and Bacterial Type Strains, Phase II (KMG-II): from individual species to whole genera.</title>
        <authorList>
            <person name="Goeker M."/>
        </authorList>
    </citation>
    <scope>NUCLEOTIDE SEQUENCE [LARGE SCALE GENOMIC DNA]</scope>
    <source>
        <strain evidence="2 3">DSM 44255</strain>
    </source>
</reference>
<dbReference type="EMBL" id="JAMTCO010000001">
    <property type="protein sequence ID" value="MCP2267995.1"/>
    <property type="molecule type" value="Genomic_DNA"/>
</dbReference>
<evidence type="ECO:0000313" key="2">
    <source>
        <dbReference type="EMBL" id="MCP2267995.1"/>
    </source>
</evidence>
<name>A0ABT1I5V0_9PSEU</name>
<keyword evidence="1" id="KW-0472">Membrane</keyword>
<proteinExistence type="predicted"/>
<dbReference type="Proteomes" id="UP001205185">
    <property type="component" value="Unassembled WGS sequence"/>
</dbReference>
<organism evidence="2 3">
    <name type="scientific">Actinokineospora diospyrosa</name>
    <dbReference type="NCBI Taxonomy" id="103728"/>
    <lineage>
        <taxon>Bacteria</taxon>
        <taxon>Bacillati</taxon>
        <taxon>Actinomycetota</taxon>
        <taxon>Actinomycetes</taxon>
        <taxon>Pseudonocardiales</taxon>
        <taxon>Pseudonocardiaceae</taxon>
        <taxon>Actinokineospora</taxon>
    </lineage>
</organism>
<keyword evidence="1" id="KW-0812">Transmembrane</keyword>
<keyword evidence="3" id="KW-1185">Reference proteome</keyword>
<sequence length="56" mass="6064">MGVVELVSSGAAVSVVSTCLTRYLIVRAALRGTRPAERPAILRALSSVLGRRRRDR</sequence>